<dbReference type="Proteomes" id="UP000236737">
    <property type="component" value="Unassembled WGS sequence"/>
</dbReference>
<dbReference type="EMBL" id="FNVP01000001">
    <property type="protein sequence ID" value="SEF56455.1"/>
    <property type="molecule type" value="Genomic_DNA"/>
</dbReference>
<organism evidence="1 2">
    <name type="scientific">Flavobacterium urumqiense</name>
    <dbReference type="NCBI Taxonomy" id="935224"/>
    <lineage>
        <taxon>Bacteria</taxon>
        <taxon>Pseudomonadati</taxon>
        <taxon>Bacteroidota</taxon>
        <taxon>Flavobacteriia</taxon>
        <taxon>Flavobacteriales</taxon>
        <taxon>Flavobacteriaceae</taxon>
        <taxon>Flavobacterium</taxon>
    </lineage>
</organism>
<dbReference type="AlphaFoldDB" id="A0A1H5T101"/>
<proteinExistence type="predicted"/>
<name>A0A1H5T101_9FLAO</name>
<dbReference type="RefSeq" id="WP_208618858.1">
    <property type="nucleotide sequence ID" value="NZ_FNVP01000001.1"/>
</dbReference>
<evidence type="ECO:0000313" key="1">
    <source>
        <dbReference type="EMBL" id="SEF56455.1"/>
    </source>
</evidence>
<evidence type="ECO:0000313" key="2">
    <source>
        <dbReference type="Proteomes" id="UP000236737"/>
    </source>
</evidence>
<reference evidence="2" key="1">
    <citation type="submission" date="2016-10" db="EMBL/GenBank/DDBJ databases">
        <authorList>
            <person name="Varghese N."/>
            <person name="Submissions S."/>
        </authorList>
    </citation>
    <scope>NUCLEOTIDE SEQUENCE [LARGE SCALE GENOMIC DNA]</scope>
    <source>
        <strain evidence="2">CGMCC 1.9230</strain>
    </source>
</reference>
<sequence>MFNKTHFKLKNVELKLGKVNIGKINIGIFKNYGEEIPKDSINTKSEKHIGTLAPDIFQDKILIIDYPNKRISITKKLPKKFSKANFQPFIIKDGRIKIPFNINNKVENLLFDTGASLFALMTTEERANKISANKIVDSLKTSSWGVFYMVYGRKVNSKIKFGNKQLNPATVFYDKLNKHDEFYDKEHIWGITGNAYFLNNIIIIDYKNQRFGVK</sequence>
<protein>
    <recommendedName>
        <fullName evidence="3">Aspartyl protease</fullName>
    </recommendedName>
</protein>
<accession>A0A1H5T101</accession>
<gene>
    <name evidence="1" type="ORF">SAMN04488130_101522</name>
</gene>
<evidence type="ECO:0008006" key="3">
    <source>
        <dbReference type="Google" id="ProtNLM"/>
    </source>
</evidence>
<keyword evidence="2" id="KW-1185">Reference proteome</keyword>